<feature type="compositionally biased region" description="Low complexity" evidence="5">
    <location>
        <begin position="191"/>
        <end position="216"/>
    </location>
</feature>
<feature type="region of interest" description="Disordered" evidence="5">
    <location>
        <begin position="191"/>
        <end position="220"/>
    </location>
</feature>
<evidence type="ECO:0000259" key="6">
    <source>
        <dbReference type="PROSITE" id="PS51821"/>
    </source>
</evidence>
<dbReference type="AlphaFoldDB" id="A0A8H5GIB7"/>
<keyword evidence="2" id="KW-0805">Transcription regulation</keyword>
<feature type="domain" description="Velvet" evidence="6">
    <location>
        <begin position="38"/>
        <end position="355"/>
    </location>
</feature>
<dbReference type="InterPro" id="IPR021740">
    <property type="entry name" value="Velvet"/>
</dbReference>
<feature type="region of interest" description="Disordered" evidence="5">
    <location>
        <begin position="1"/>
        <end position="21"/>
    </location>
</feature>
<accession>A0A8H5GIB7</accession>
<feature type="compositionally biased region" description="Polar residues" evidence="5">
    <location>
        <begin position="368"/>
        <end position="379"/>
    </location>
</feature>
<feature type="region of interest" description="Disordered" evidence="5">
    <location>
        <begin position="357"/>
        <end position="397"/>
    </location>
</feature>
<dbReference type="GO" id="GO:0005634">
    <property type="term" value="C:nucleus"/>
    <property type="evidence" value="ECO:0007669"/>
    <property type="project" value="UniProtKB-SubCell"/>
</dbReference>
<evidence type="ECO:0000256" key="4">
    <source>
        <dbReference type="ARBA" id="ARBA00023242"/>
    </source>
</evidence>
<name>A0A8H5GIB7_9AGAR</name>
<keyword evidence="4" id="KW-0539">Nucleus</keyword>
<dbReference type="Pfam" id="PF11754">
    <property type="entry name" value="Velvet"/>
    <property type="match status" value="1"/>
</dbReference>
<keyword evidence="3" id="KW-0804">Transcription</keyword>
<comment type="subcellular location">
    <subcellularLocation>
        <location evidence="1">Nucleus</location>
    </subcellularLocation>
</comment>
<evidence type="ECO:0000256" key="5">
    <source>
        <dbReference type="SAM" id="MobiDB-lite"/>
    </source>
</evidence>
<protein>
    <recommendedName>
        <fullName evidence="6">Velvet domain-containing protein</fullName>
    </recommendedName>
</protein>
<comment type="caution">
    <text evidence="7">The sequence shown here is derived from an EMBL/GenBank/DDBJ whole genome shotgun (WGS) entry which is preliminary data.</text>
</comment>
<evidence type="ECO:0000313" key="8">
    <source>
        <dbReference type="Proteomes" id="UP000559256"/>
    </source>
</evidence>
<gene>
    <name evidence="7" type="ORF">D9758_005438</name>
</gene>
<evidence type="ECO:0000313" key="7">
    <source>
        <dbReference type="EMBL" id="KAF5365321.1"/>
    </source>
</evidence>
<dbReference type="PROSITE" id="PS51821">
    <property type="entry name" value="VELVET"/>
    <property type="match status" value="1"/>
</dbReference>
<feature type="compositionally biased region" description="Basic and acidic residues" evidence="5">
    <location>
        <begin position="357"/>
        <end position="366"/>
    </location>
</feature>
<organism evidence="7 8">
    <name type="scientific">Tetrapyrgos nigripes</name>
    <dbReference type="NCBI Taxonomy" id="182062"/>
    <lineage>
        <taxon>Eukaryota</taxon>
        <taxon>Fungi</taxon>
        <taxon>Dikarya</taxon>
        <taxon>Basidiomycota</taxon>
        <taxon>Agaricomycotina</taxon>
        <taxon>Agaricomycetes</taxon>
        <taxon>Agaricomycetidae</taxon>
        <taxon>Agaricales</taxon>
        <taxon>Marasmiineae</taxon>
        <taxon>Marasmiaceae</taxon>
        <taxon>Tetrapyrgos</taxon>
    </lineage>
</organism>
<dbReference type="InterPro" id="IPR037525">
    <property type="entry name" value="Velvet_dom"/>
</dbReference>
<dbReference type="OrthoDB" id="5599552at2759"/>
<feature type="region of interest" description="Disordered" evidence="5">
    <location>
        <begin position="119"/>
        <end position="177"/>
    </location>
</feature>
<dbReference type="EMBL" id="JAACJM010000028">
    <property type="protein sequence ID" value="KAF5365321.1"/>
    <property type="molecule type" value="Genomic_DNA"/>
</dbReference>
<keyword evidence="8" id="KW-1185">Reference proteome</keyword>
<evidence type="ECO:0000256" key="3">
    <source>
        <dbReference type="ARBA" id="ARBA00023163"/>
    </source>
</evidence>
<evidence type="ECO:0000256" key="2">
    <source>
        <dbReference type="ARBA" id="ARBA00023015"/>
    </source>
</evidence>
<reference evidence="7 8" key="1">
    <citation type="journal article" date="2020" name="ISME J.">
        <title>Uncovering the hidden diversity of litter-decomposition mechanisms in mushroom-forming fungi.</title>
        <authorList>
            <person name="Floudas D."/>
            <person name="Bentzer J."/>
            <person name="Ahren D."/>
            <person name="Johansson T."/>
            <person name="Persson P."/>
            <person name="Tunlid A."/>
        </authorList>
    </citation>
    <scope>NUCLEOTIDE SEQUENCE [LARGE SCALE GENOMIC DNA]</scope>
    <source>
        <strain evidence="7 8">CBS 291.85</strain>
    </source>
</reference>
<dbReference type="InterPro" id="IPR038491">
    <property type="entry name" value="Velvet_dom_sf"/>
</dbReference>
<dbReference type="Proteomes" id="UP000559256">
    <property type="component" value="Unassembled WGS sequence"/>
</dbReference>
<sequence length="397" mass="44110">MSHTPSSTLGRTGSGAMEPTGMGHVGRPIFFTAGQFKGRTIRAELVEIQKADLGRKYARVDRRPLDPPPVIALHLYEVINDENNGETEYEINNVDEIQTHGLLCTVDLFPVVGLDSPHTSVPVSGHSPHSSQSSPSPQSTSSSPTHSSYPQSIHGDLPYIPIRSSDHVSFPSPQHYSRYHQSTQAAFNFSQNQNQPQSRYTQTNATASSSTSTPSPHGGLYTTLQFSTPPVQPETPHPSDIVHRVESVPITESSKMTNSLVGSTFVMPTTIEYQGKKTLLFVFSDLAVKSEGYFILRYRMFDLFSRALDMEDLVIQAECYGGMFRVYSTKEFPGLQASTELTKNLSRYGVRLNIRETERRRNKETGTDEFSTMPMSTSEGRSKRKHVGDDIGGYEDY</sequence>
<dbReference type="PANTHER" id="PTHR33572">
    <property type="entry name" value="SPORE DEVELOPMENT REGULATOR VOSA"/>
    <property type="match status" value="1"/>
</dbReference>
<dbReference type="PANTHER" id="PTHR33572:SF3">
    <property type="entry name" value="VELVET COMPLEX SUBUNIT B"/>
    <property type="match status" value="1"/>
</dbReference>
<evidence type="ECO:0000256" key="1">
    <source>
        <dbReference type="ARBA" id="ARBA00004123"/>
    </source>
</evidence>
<proteinExistence type="predicted"/>
<dbReference type="Gene3D" id="2.60.40.3960">
    <property type="entry name" value="Velvet domain"/>
    <property type="match status" value="1"/>
</dbReference>
<feature type="compositionally biased region" description="Polar residues" evidence="5">
    <location>
        <begin position="1"/>
        <end position="11"/>
    </location>
</feature>
<feature type="compositionally biased region" description="Low complexity" evidence="5">
    <location>
        <begin position="119"/>
        <end position="152"/>
    </location>
</feature>